<gene>
    <name evidence="2" type="ORF">ACX27_19085</name>
</gene>
<evidence type="ECO:0000313" key="3">
    <source>
        <dbReference type="Proteomes" id="UP000062645"/>
    </source>
</evidence>
<keyword evidence="1" id="KW-0472">Membrane</keyword>
<protein>
    <submittedName>
        <fullName evidence="2">Uncharacterized protein</fullName>
    </submittedName>
</protein>
<dbReference type="PATRIC" id="fig|224013.5.peg.4563"/>
<proteinExistence type="predicted"/>
<organism evidence="2 3">
    <name type="scientific">Nostoc piscinale CENA21</name>
    <dbReference type="NCBI Taxonomy" id="224013"/>
    <lineage>
        <taxon>Bacteria</taxon>
        <taxon>Bacillati</taxon>
        <taxon>Cyanobacteriota</taxon>
        <taxon>Cyanophyceae</taxon>
        <taxon>Nostocales</taxon>
        <taxon>Nostocaceae</taxon>
        <taxon>Nostoc</taxon>
    </lineage>
</organism>
<feature type="transmembrane region" description="Helical" evidence="1">
    <location>
        <begin position="50"/>
        <end position="68"/>
    </location>
</feature>
<dbReference type="OrthoDB" id="425089at2"/>
<dbReference type="Proteomes" id="UP000062645">
    <property type="component" value="Chromosome"/>
</dbReference>
<dbReference type="EMBL" id="CP012036">
    <property type="protein sequence ID" value="ALF54468.1"/>
    <property type="molecule type" value="Genomic_DNA"/>
</dbReference>
<keyword evidence="3" id="KW-1185">Reference proteome</keyword>
<keyword evidence="1" id="KW-1133">Transmembrane helix</keyword>
<reference evidence="3" key="1">
    <citation type="submission" date="2015-07" db="EMBL/GenBank/DDBJ databases">
        <title>Genome Of Nitrogen-Fixing Cyanobacterium Nostoc piscinale CENA21 From Solimoes/Amazon River Floodplain Sediments And Comparative Genomics To Uncover Biosynthetic Natural Products Potential.</title>
        <authorList>
            <person name="Leao T.F."/>
            <person name="Leao P.N."/>
            <person name="Guimaraes P.I."/>
            <person name="de Melo A.G.C."/>
            <person name="Ramos R.T.J."/>
            <person name="Silva A."/>
            <person name="Fiore M.F."/>
            <person name="Schneider M.P.C."/>
        </authorList>
    </citation>
    <scope>NUCLEOTIDE SEQUENCE [LARGE SCALE GENOMIC DNA]</scope>
    <source>
        <strain evidence="3">CENA21</strain>
    </source>
</reference>
<dbReference type="AlphaFoldDB" id="A0A0M5MHH9"/>
<feature type="transmembrane region" description="Helical" evidence="1">
    <location>
        <begin position="80"/>
        <end position="99"/>
    </location>
</feature>
<accession>A0A0M5MHH9</accession>
<evidence type="ECO:0000313" key="2">
    <source>
        <dbReference type="EMBL" id="ALF54468.1"/>
    </source>
</evidence>
<feature type="transmembrane region" description="Helical" evidence="1">
    <location>
        <begin position="105"/>
        <end position="127"/>
    </location>
</feature>
<dbReference type="STRING" id="224013.ACX27_19085"/>
<reference evidence="2 3" key="2">
    <citation type="journal article" date="2016" name="Genome Announc.">
        <title>Draft Genome Sequence of the N2-Fixing Cyanobacterium Nostoc piscinale CENA21, Isolated from the Brazilian Amazon Floodplain.</title>
        <authorList>
            <person name="Leao T."/>
            <person name="Guimaraes P.I."/>
            <person name="de Melo A.G."/>
            <person name="Ramos R.T."/>
            <person name="Leao P.N."/>
            <person name="Silva A."/>
            <person name="Fiore M.F."/>
            <person name="Schneider M.P."/>
        </authorList>
    </citation>
    <scope>NUCLEOTIDE SEQUENCE [LARGE SCALE GENOMIC DNA]</scope>
    <source>
        <strain evidence="2 3">CENA21</strain>
    </source>
</reference>
<name>A0A0M5MHH9_9NOSO</name>
<sequence>MMLNYRERIITLWTAFLLGTLFHTQLGLMPLFHGLSVAESQHASQLSDISVILWLMLGFFTLPILAIIATSFTESKRYRVLHFALTVVYSIMNLLHLVADLFVQPILWYQITLMVILLLIGLLLNLVSFQWMKLQPKSNKTQPRLTSPHS</sequence>
<dbReference type="KEGG" id="npz:ACX27_19085"/>
<evidence type="ECO:0000256" key="1">
    <source>
        <dbReference type="SAM" id="Phobius"/>
    </source>
</evidence>
<dbReference type="RefSeq" id="WP_062294999.1">
    <property type="nucleotide sequence ID" value="NZ_CP012036.1"/>
</dbReference>
<keyword evidence="1" id="KW-0812">Transmembrane</keyword>